<dbReference type="SUPFAM" id="SSF48008">
    <property type="entry name" value="GntR ligand-binding domain-like"/>
    <property type="match status" value="1"/>
</dbReference>
<dbReference type="Pfam" id="PF00392">
    <property type="entry name" value="GntR"/>
    <property type="match status" value="1"/>
</dbReference>
<dbReference type="Gene3D" id="1.20.120.530">
    <property type="entry name" value="GntR ligand-binding domain-like"/>
    <property type="match status" value="1"/>
</dbReference>
<dbReference type="SMART" id="SM00895">
    <property type="entry name" value="FCD"/>
    <property type="match status" value="1"/>
</dbReference>
<evidence type="ECO:0000313" key="7">
    <source>
        <dbReference type="Proteomes" id="UP000477680"/>
    </source>
</evidence>
<dbReference type="SUPFAM" id="SSF46785">
    <property type="entry name" value="Winged helix' DNA-binding domain"/>
    <property type="match status" value="1"/>
</dbReference>
<dbReference type="InterPro" id="IPR008920">
    <property type="entry name" value="TF_FadR/GntR_C"/>
</dbReference>
<dbReference type="KEGG" id="kim:G3T16_05545"/>
<accession>A0A6C0U3K2</accession>
<dbReference type="Pfam" id="PF07729">
    <property type="entry name" value="FCD"/>
    <property type="match status" value="1"/>
</dbReference>
<dbReference type="EMBL" id="CP048711">
    <property type="protein sequence ID" value="QIB64935.1"/>
    <property type="molecule type" value="Genomic_DNA"/>
</dbReference>
<gene>
    <name evidence="6" type="ORF">G3T16_05545</name>
</gene>
<dbReference type="AlphaFoldDB" id="A0A6C0U3K2"/>
<dbReference type="PROSITE" id="PS50949">
    <property type="entry name" value="HTH_GNTR"/>
    <property type="match status" value="1"/>
</dbReference>
<sequence length="239" mass="27307">MEPMKIQKPVHLRDQVYSRVKRALLEGIYSQGERVTEDKIAVHLGVSRTPVREALRLLEELGYLDSRPSGGFSVPMLNEENIVDFIKVRLLLEPRAAQEAVKAATKEQLEELKSILSQARTAATGSDVFDFYATVQKFWDRFWLMSGSAGLYACLTKLTEQYHYQYLSVIALDDLAVRLSLVDLLDDLLKHLTSRDSKKSVEVIKTHLKFKKKELLRIIDTLNAKSSQEDDDVRNLVRV</sequence>
<keyword evidence="4" id="KW-0175">Coiled coil</keyword>
<keyword evidence="1" id="KW-0805">Transcription regulation</keyword>
<dbReference type="Proteomes" id="UP000477680">
    <property type="component" value="Chromosome"/>
</dbReference>
<name>A0A6C0U3K2_9GAMM</name>
<dbReference type="SMART" id="SM00345">
    <property type="entry name" value="HTH_GNTR"/>
    <property type="match status" value="1"/>
</dbReference>
<dbReference type="Gene3D" id="1.10.10.10">
    <property type="entry name" value="Winged helix-like DNA-binding domain superfamily/Winged helix DNA-binding domain"/>
    <property type="match status" value="1"/>
</dbReference>
<dbReference type="InterPro" id="IPR036388">
    <property type="entry name" value="WH-like_DNA-bd_sf"/>
</dbReference>
<proteinExistence type="predicted"/>
<evidence type="ECO:0000256" key="3">
    <source>
        <dbReference type="ARBA" id="ARBA00023163"/>
    </source>
</evidence>
<dbReference type="RefSeq" id="WP_163494184.1">
    <property type="nucleotide sequence ID" value="NZ_CP048711.1"/>
</dbReference>
<evidence type="ECO:0000256" key="4">
    <source>
        <dbReference type="SAM" id="Coils"/>
    </source>
</evidence>
<dbReference type="PANTHER" id="PTHR43537:SF45">
    <property type="entry name" value="GNTR FAMILY REGULATORY PROTEIN"/>
    <property type="match status" value="1"/>
</dbReference>
<evidence type="ECO:0000256" key="2">
    <source>
        <dbReference type="ARBA" id="ARBA00023125"/>
    </source>
</evidence>
<dbReference type="PANTHER" id="PTHR43537">
    <property type="entry name" value="TRANSCRIPTIONAL REGULATOR, GNTR FAMILY"/>
    <property type="match status" value="1"/>
</dbReference>
<dbReference type="GO" id="GO:0003700">
    <property type="term" value="F:DNA-binding transcription factor activity"/>
    <property type="evidence" value="ECO:0007669"/>
    <property type="project" value="InterPro"/>
</dbReference>
<dbReference type="InterPro" id="IPR011711">
    <property type="entry name" value="GntR_C"/>
</dbReference>
<evidence type="ECO:0000313" key="6">
    <source>
        <dbReference type="EMBL" id="QIB64935.1"/>
    </source>
</evidence>
<dbReference type="GO" id="GO:0003677">
    <property type="term" value="F:DNA binding"/>
    <property type="evidence" value="ECO:0007669"/>
    <property type="project" value="UniProtKB-KW"/>
</dbReference>
<dbReference type="InterPro" id="IPR000524">
    <property type="entry name" value="Tscrpt_reg_HTH_GntR"/>
</dbReference>
<keyword evidence="3" id="KW-0804">Transcription</keyword>
<dbReference type="InterPro" id="IPR036390">
    <property type="entry name" value="WH_DNA-bd_sf"/>
</dbReference>
<keyword evidence="2" id="KW-0238">DNA-binding</keyword>
<protein>
    <submittedName>
        <fullName evidence="6">GntR family transcriptional regulator</fullName>
    </submittedName>
</protein>
<evidence type="ECO:0000259" key="5">
    <source>
        <dbReference type="PROSITE" id="PS50949"/>
    </source>
</evidence>
<reference evidence="6 7" key="1">
    <citation type="submission" date="2020-02" db="EMBL/GenBank/DDBJ databases">
        <title>Genome sequencing for Kineobactrum sp. M2.</title>
        <authorList>
            <person name="Park S.-J."/>
        </authorList>
    </citation>
    <scope>NUCLEOTIDE SEQUENCE [LARGE SCALE GENOMIC DNA]</scope>
    <source>
        <strain evidence="6 7">M2</strain>
    </source>
</reference>
<evidence type="ECO:0000256" key="1">
    <source>
        <dbReference type="ARBA" id="ARBA00023015"/>
    </source>
</evidence>
<keyword evidence="7" id="KW-1185">Reference proteome</keyword>
<organism evidence="6 7">
    <name type="scientific">Kineobactrum salinum</name>
    <dbReference type="NCBI Taxonomy" id="2708301"/>
    <lineage>
        <taxon>Bacteria</taxon>
        <taxon>Pseudomonadati</taxon>
        <taxon>Pseudomonadota</taxon>
        <taxon>Gammaproteobacteria</taxon>
        <taxon>Cellvibrionales</taxon>
        <taxon>Halieaceae</taxon>
        <taxon>Kineobactrum</taxon>
    </lineage>
</organism>
<feature type="coiled-coil region" evidence="4">
    <location>
        <begin position="95"/>
        <end position="122"/>
    </location>
</feature>
<dbReference type="CDD" id="cd07377">
    <property type="entry name" value="WHTH_GntR"/>
    <property type="match status" value="1"/>
</dbReference>
<feature type="domain" description="HTH gntR-type" evidence="5">
    <location>
        <begin position="10"/>
        <end position="77"/>
    </location>
</feature>